<gene>
    <name evidence="1" type="ORF">PEVE_00031960</name>
</gene>
<proteinExistence type="predicted"/>
<evidence type="ECO:0000313" key="2">
    <source>
        <dbReference type="Proteomes" id="UP001159427"/>
    </source>
</evidence>
<sequence>MSVTIHLEDFQGWSEVFQEIDRQRRMRLFEIIQPNPSATNDREKKRRSFLEVPAKRRFSERGMNHINPRKVYWRARLTSTPCSTISEINSDIPDKLQRDSRFTEAAKKLSKEEMTLLYEDIVKPLDVYSILTEKRREMRDHK</sequence>
<reference evidence="1 2" key="1">
    <citation type="submission" date="2022-05" db="EMBL/GenBank/DDBJ databases">
        <authorList>
            <consortium name="Genoscope - CEA"/>
            <person name="William W."/>
        </authorList>
    </citation>
    <scope>NUCLEOTIDE SEQUENCE [LARGE SCALE GENOMIC DNA]</scope>
</reference>
<protein>
    <submittedName>
        <fullName evidence="1">Uncharacterized protein</fullName>
    </submittedName>
</protein>
<name>A0ABN8MI11_9CNID</name>
<evidence type="ECO:0000313" key="1">
    <source>
        <dbReference type="EMBL" id="CAH3027596.1"/>
    </source>
</evidence>
<keyword evidence="2" id="KW-1185">Reference proteome</keyword>
<comment type="caution">
    <text evidence="1">The sequence shown here is derived from an EMBL/GenBank/DDBJ whole genome shotgun (WGS) entry which is preliminary data.</text>
</comment>
<dbReference type="EMBL" id="CALNXI010000461">
    <property type="protein sequence ID" value="CAH3027596.1"/>
    <property type="molecule type" value="Genomic_DNA"/>
</dbReference>
<organism evidence="1 2">
    <name type="scientific">Porites evermanni</name>
    <dbReference type="NCBI Taxonomy" id="104178"/>
    <lineage>
        <taxon>Eukaryota</taxon>
        <taxon>Metazoa</taxon>
        <taxon>Cnidaria</taxon>
        <taxon>Anthozoa</taxon>
        <taxon>Hexacorallia</taxon>
        <taxon>Scleractinia</taxon>
        <taxon>Fungiina</taxon>
        <taxon>Poritidae</taxon>
        <taxon>Porites</taxon>
    </lineage>
</organism>
<accession>A0ABN8MI11</accession>
<dbReference type="Proteomes" id="UP001159427">
    <property type="component" value="Unassembled WGS sequence"/>
</dbReference>